<gene>
    <name evidence="6" type="ORF">DESME_03280</name>
</gene>
<comment type="cofactor">
    <cofactor evidence="4">
        <name>FAD</name>
        <dbReference type="ChEBI" id="CHEBI:57692"/>
    </cofactor>
    <text evidence="4">Binds 1 FAD per dimer.</text>
</comment>
<keyword evidence="7" id="KW-1185">Reference proteome</keyword>
<dbReference type="GO" id="GO:0050660">
    <property type="term" value="F:flavin adenine dinucleotide binding"/>
    <property type="evidence" value="ECO:0007669"/>
    <property type="project" value="InterPro"/>
</dbReference>
<keyword evidence="3" id="KW-0285">Flavoprotein</keyword>
<dbReference type="SUPFAM" id="SSF52402">
    <property type="entry name" value="Adenine nucleotide alpha hydrolases-like"/>
    <property type="match status" value="1"/>
</dbReference>
<dbReference type="InterPro" id="IPR014730">
    <property type="entry name" value="ETF_a/b_N"/>
</dbReference>
<evidence type="ECO:0000256" key="1">
    <source>
        <dbReference type="ARBA" id="ARBA00005817"/>
    </source>
</evidence>
<dbReference type="PANTHER" id="PTHR43153:SF1">
    <property type="entry name" value="ELECTRON TRANSFER FLAVOPROTEIN SUBUNIT ALPHA, MITOCHONDRIAL"/>
    <property type="match status" value="1"/>
</dbReference>
<dbReference type="Gene3D" id="3.40.50.1220">
    <property type="entry name" value="TPP-binding domain"/>
    <property type="match status" value="1"/>
</dbReference>
<evidence type="ECO:0000313" key="6">
    <source>
        <dbReference type="EMBL" id="AHF06183.1"/>
    </source>
</evidence>
<comment type="similarity">
    <text evidence="1">Belongs to the ETF alpha-subunit/FixB family.</text>
</comment>
<dbReference type="Gene3D" id="3.40.50.620">
    <property type="entry name" value="HUPs"/>
    <property type="match status" value="1"/>
</dbReference>
<dbReference type="Pfam" id="PF01012">
    <property type="entry name" value="ETF"/>
    <property type="match status" value="1"/>
</dbReference>
<reference evidence="6 7" key="1">
    <citation type="submission" date="2013-12" db="EMBL/GenBank/DDBJ databases">
        <authorList>
            <consortium name="DOE Joint Genome Institute"/>
            <person name="Smidt H."/>
            <person name="Huntemann M."/>
            <person name="Han J."/>
            <person name="Chen A."/>
            <person name="Kyrpides N."/>
            <person name="Mavromatis K."/>
            <person name="Markowitz V."/>
            <person name="Palaniappan K."/>
            <person name="Ivanova N."/>
            <person name="Schaumberg A."/>
            <person name="Pati A."/>
            <person name="Liolios K."/>
            <person name="Nordberg H.P."/>
            <person name="Cantor M.N."/>
            <person name="Hua S.X."/>
            <person name="Woyke T."/>
        </authorList>
    </citation>
    <scope>NUCLEOTIDE SEQUENCE [LARGE SCALE GENOMIC DNA]</scope>
    <source>
        <strain evidence="7">DSM 15288</strain>
    </source>
</reference>
<dbReference type="SUPFAM" id="SSF52467">
    <property type="entry name" value="DHS-like NAD/FAD-binding domain"/>
    <property type="match status" value="1"/>
</dbReference>
<dbReference type="InterPro" id="IPR014731">
    <property type="entry name" value="ETF_asu_C"/>
</dbReference>
<feature type="binding site" evidence="4">
    <location>
        <begin position="218"/>
        <end position="219"/>
    </location>
    <ligand>
        <name>FAD</name>
        <dbReference type="ChEBI" id="CHEBI:57692"/>
    </ligand>
</feature>
<dbReference type="PIRSF" id="PIRSF000089">
    <property type="entry name" value="Electra_flavoP_a"/>
    <property type="match status" value="1"/>
</dbReference>
<evidence type="ECO:0000313" key="7">
    <source>
        <dbReference type="Proteomes" id="UP000010847"/>
    </source>
</evidence>
<accession>W0E9K2</accession>
<dbReference type="eggNOG" id="COG2025">
    <property type="taxonomic scope" value="Bacteria"/>
</dbReference>
<dbReference type="HOGENOM" id="CLU_034178_0_1_9"/>
<evidence type="ECO:0000256" key="3">
    <source>
        <dbReference type="ARBA" id="ARBA00022630"/>
    </source>
</evidence>
<organism evidence="6 7">
    <name type="scientific">Desulfitobacterium metallireducens DSM 15288</name>
    <dbReference type="NCBI Taxonomy" id="871968"/>
    <lineage>
        <taxon>Bacteria</taxon>
        <taxon>Bacillati</taxon>
        <taxon>Bacillota</taxon>
        <taxon>Clostridia</taxon>
        <taxon>Eubacteriales</taxon>
        <taxon>Desulfitobacteriaceae</taxon>
        <taxon>Desulfitobacterium</taxon>
    </lineage>
</organism>
<feature type="domain" description="Electron transfer flavoprotein alpha/beta-subunit N-terminal" evidence="5">
    <location>
        <begin position="4"/>
        <end position="175"/>
    </location>
</feature>
<keyword evidence="2" id="KW-0813">Transport</keyword>
<dbReference type="GO" id="GO:0033539">
    <property type="term" value="P:fatty acid beta-oxidation using acyl-CoA dehydrogenase"/>
    <property type="evidence" value="ECO:0007669"/>
    <property type="project" value="TreeGrafter"/>
</dbReference>
<name>W0E9K2_9FIRM</name>
<dbReference type="GO" id="GO:0009055">
    <property type="term" value="F:electron transfer activity"/>
    <property type="evidence" value="ECO:0007669"/>
    <property type="project" value="InterPro"/>
</dbReference>
<dbReference type="PANTHER" id="PTHR43153">
    <property type="entry name" value="ELECTRON TRANSFER FLAVOPROTEIN ALPHA"/>
    <property type="match status" value="1"/>
</dbReference>
<dbReference type="Pfam" id="PF00766">
    <property type="entry name" value="ETF_alpha"/>
    <property type="match status" value="1"/>
</dbReference>
<dbReference type="FunFam" id="3.40.50.1220:FF:000004">
    <property type="entry name" value="Electron transfer flavoprotein"/>
    <property type="match status" value="1"/>
</dbReference>
<proteinExistence type="inferred from homology"/>
<dbReference type="EMBL" id="CP007032">
    <property type="protein sequence ID" value="AHF06183.1"/>
    <property type="molecule type" value="Genomic_DNA"/>
</dbReference>
<keyword evidence="4" id="KW-0274">FAD</keyword>
<dbReference type="AlphaFoldDB" id="W0E9K2"/>
<dbReference type="RefSeq" id="WP_006715320.1">
    <property type="nucleotide sequence ID" value="NZ_CP007032.1"/>
</dbReference>
<evidence type="ECO:0000259" key="5">
    <source>
        <dbReference type="SMART" id="SM00893"/>
    </source>
</evidence>
<dbReference type="KEGG" id="dmt:DESME_03280"/>
<dbReference type="STRING" id="871968.DESME_03280"/>
<feature type="binding site" evidence="4">
    <location>
        <position position="193"/>
    </location>
    <ligand>
        <name>FAD</name>
        <dbReference type="ChEBI" id="CHEBI:57692"/>
    </ligand>
</feature>
<dbReference type="InterPro" id="IPR001308">
    <property type="entry name" value="ETF_a/FixB"/>
</dbReference>
<feature type="binding site" evidence="4">
    <location>
        <begin position="250"/>
        <end position="257"/>
    </location>
    <ligand>
        <name>FAD</name>
        <dbReference type="ChEBI" id="CHEBI:57692"/>
    </ligand>
</feature>
<evidence type="ECO:0000256" key="2">
    <source>
        <dbReference type="ARBA" id="ARBA00022448"/>
    </source>
</evidence>
<evidence type="ECO:0000256" key="4">
    <source>
        <dbReference type="PIRSR" id="PIRSR000089-1"/>
    </source>
</evidence>
<dbReference type="InterPro" id="IPR014729">
    <property type="entry name" value="Rossmann-like_a/b/a_fold"/>
</dbReference>
<dbReference type="OrthoDB" id="9770286at2"/>
<dbReference type="InterPro" id="IPR029035">
    <property type="entry name" value="DHS-like_NAD/FAD-binding_dom"/>
</dbReference>
<dbReference type="SMART" id="SM00893">
    <property type="entry name" value="ETF"/>
    <property type="match status" value="1"/>
</dbReference>
<protein>
    <submittedName>
        <fullName evidence="6">Electron transfer flavoprotein subunit alpha</fullName>
    </submittedName>
</protein>
<dbReference type="Proteomes" id="UP000010847">
    <property type="component" value="Chromosome"/>
</dbReference>
<sequence length="303" mass="32203">MSQIWVISETQTALLELVAHAKGVAQGDSIVAWAFSTEAAQAVSKQGADQVIELTGAKRPEDYVPTMIDRAGAETPVAILWGSTKRSKEMAARLAAALDVPLINEAFNLQRNGQSFEAERYIYGGLCVAHEVIDSAPFMAVMVAKTAEALAEGAACSIETLAASESKVQLIELRPNQSTSNLGDANVVVCIGRGVANQEDIELARRLTSKLGGELGCTRPVAEDLHWMAEENYIGISGQVVKPTVYIGIGVSGQIQHVSGIRDSKTIIAIEKNENAPIIESSDYALVGDLYQILPALLNALGA</sequence>